<evidence type="ECO:0000313" key="10">
    <source>
        <dbReference type="EMBL" id="HGS20356.1"/>
    </source>
</evidence>
<keyword evidence="5" id="KW-0342">GTP-binding</keyword>
<dbReference type="SUPFAM" id="SSF52540">
    <property type="entry name" value="P-loop containing nucleoside triphosphate hydrolases"/>
    <property type="match status" value="1"/>
</dbReference>
<evidence type="ECO:0000256" key="2">
    <source>
        <dbReference type="ARBA" id="ARBA00022692"/>
    </source>
</evidence>
<keyword evidence="6 8" id="KW-0472">Membrane</keyword>
<reference evidence="10" key="1">
    <citation type="journal article" date="2020" name="mSystems">
        <title>Genome- and Community-Level Interaction Insights into Carbon Utilization and Element Cycling Functions of Hydrothermarchaeota in Hydrothermal Sediment.</title>
        <authorList>
            <person name="Zhou Z."/>
            <person name="Liu Y."/>
            <person name="Xu W."/>
            <person name="Pan J."/>
            <person name="Luo Z.H."/>
            <person name="Li M."/>
        </authorList>
    </citation>
    <scope>NUCLEOTIDE SEQUENCE [LARGE SCALE GENOMIC DNA]</scope>
    <source>
        <strain evidence="10">SpSt-573</strain>
    </source>
</reference>
<dbReference type="GO" id="GO:0016020">
    <property type="term" value="C:membrane"/>
    <property type="evidence" value="ECO:0007669"/>
    <property type="project" value="UniProtKB-SubCell"/>
</dbReference>
<keyword evidence="2 8" id="KW-0812">Transmembrane</keyword>
<evidence type="ECO:0000259" key="9">
    <source>
        <dbReference type="Pfam" id="PF01926"/>
    </source>
</evidence>
<dbReference type="GO" id="GO:0002098">
    <property type="term" value="P:tRNA wobble uridine modification"/>
    <property type="evidence" value="ECO:0007669"/>
    <property type="project" value="TreeGrafter"/>
</dbReference>
<comment type="subcellular location">
    <subcellularLocation>
        <location evidence="1">Membrane</location>
        <topology evidence="1">Multi-pass membrane protein</topology>
    </subcellularLocation>
</comment>
<sequence length="422" mass="46192">MKTIDDLLENFSPETREKMRTLWDTLPEAERTAFEFLLRGDIPSNTTLLKLLVKLATTQLKMAFGDKKQVVILGPTNVGKSTLFNQLIQDSADRAEVSPLPGTTRQNKAADAGLFTIVDTPGADAVGETANQERQSAMEAARSADCIILVFDASQGIKQSELAIAQEVFQLQKPWVVALNKIDLVKRDLDRVIELASKNLGLKPDQIIPISAQSGQNISRVVMGIALVEPEMIAALGRGLPQFRRQLAWRTIISTATASAAIALVPLPVIDFIPLAGLQTMMTLSIARIYRFEISPARARELIATLGLGYLGRTLFYELSKMGGIPGWLLSVAIASSITVTMGYAAILWFESGVRVSTATLNQISRQITQKIIHSLKNIGKKKPRVETIQDELSSILEKLQPEQIVPKEHSPGEDSGEGRLK</sequence>
<evidence type="ECO:0000256" key="4">
    <source>
        <dbReference type="ARBA" id="ARBA00022989"/>
    </source>
</evidence>
<evidence type="ECO:0000256" key="8">
    <source>
        <dbReference type="SAM" id="Phobius"/>
    </source>
</evidence>
<dbReference type="InterPro" id="IPR006073">
    <property type="entry name" value="GTP-bd"/>
</dbReference>
<gene>
    <name evidence="10" type="ORF">ENT37_00620</name>
</gene>
<dbReference type="NCBIfam" id="TIGR00231">
    <property type="entry name" value="small_GTP"/>
    <property type="match status" value="1"/>
</dbReference>
<evidence type="ECO:0000256" key="3">
    <source>
        <dbReference type="ARBA" id="ARBA00022741"/>
    </source>
</evidence>
<dbReference type="EMBL" id="DSYK01000031">
    <property type="protein sequence ID" value="HGS20356.1"/>
    <property type="molecule type" value="Genomic_DNA"/>
</dbReference>
<accession>A0A7C4KFU7</accession>
<feature type="transmembrane region" description="Helical" evidence="8">
    <location>
        <begin position="247"/>
        <end position="266"/>
    </location>
</feature>
<dbReference type="Pfam" id="PF01926">
    <property type="entry name" value="MMR_HSR1"/>
    <property type="match status" value="1"/>
</dbReference>
<evidence type="ECO:0000256" key="1">
    <source>
        <dbReference type="ARBA" id="ARBA00004141"/>
    </source>
</evidence>
<dbReference type="InterPro" id="IPR005225">
    <property type="entry name" value="Small_GTP-bd"/>
</dbReference>
<dbReference type="PANTHER" id="PTHR42714">
    <property type="entry name" value="TRNA MODIFICATION GTPASE GTPBP3"/>
    <property type="match status" value="1"/>
</dbReference>
<keyword evidence="3" id="KW-0547">Nucleotide-binding</keyword>
<dbReference type="GO" id="GO:0005829">
    <property type="term" value="C:cytosol"/>
    <property type="evidence" value="ECO:0007669"/>
    <property type="project" value="TreeGrafter"/>
</dbReference>
<comment type="caution">
    <text evidence="10">The sequence shown here is derived from an EMBL/GenBank/DDBJ whole genome shotgun (WGS) entry which is preliminary data.</text>
</comment>
<dbReference type="Pfam" id="PF05128">
    <property type="entry name" value="DUF697"/>
    <property type="match status" value="1"/>
</dbReference>
<feature type="region of interest" description="Disordered" evidence="7">
    <location>
        <begin position="401"/>
        <end position="422"/>
    </location>
</feature>
<dbReference type="GO" id="GO:0030488">
    <property type="term" value="P:tRNA methylation"/>
    <property type="evidence" value="ECO:0007669"/>
    <property type="project" value="TreeGrafter"/>
</dbReference>
<proteinExistence type="predicted"/>
<dbReference type="CDD" id="cd00880">
    <property type="entry name" value="Era_like"/>
    <property type="match status" value="1"/>
</dbReference>
<feature type="domain" description="G" evidence="9">
    <location>
        <begin position="69"/>
        <end position="181"/>
    </location>
</feature>
<keyword evidence="4 8" id="KW-1133">Transmembrane helix</keyword>
<dbReference type="PANTHER" id="PTHR42714:SF2">
    <property type="entry name" value="TRNA MODIFICATION GTPASE GTPBP3, MITOCHONDRIAL"/>
    <property type="match status" value="1"/>
</dbReference>
<name>A0A7C4KFU7_9CHLR</name>
<dbReference type="InterPro" id="IPR027417">
    <property type="entry name" value="P-loop_NTPase"/>
</dbReference>
<evidence type="ECO:0000256" key="6">
    <source>
        <dbReference type="ARBA" id="ARBA00023136"/>
    </source>
</evidence>
<feature type="transmembrane region" description="Helical" evidence="8">
    <location>
        <begin position="325"/>
        <end position="350"/>
    </location>
</feature>
<feature type="compositionally biased region" description="Basic and acidic residues" evidence="7">
    <location>
        <begin position="406"/>
        <end position="422"/>
    </location>
</feature>
<dbReference type="InterPro" id="IPR021147">
    <property type="entry name" value="DUF697"/>
</dbReference>
<dbReference type="GO" id="GO:0005525">
    <property type="term" value="F:GTP binding"/>
    <property type="evidence" value="ECO:0007669"/>
    <property type="project" value="UniProtKB-KW"/>
</dbReference>
<dbReference type="Gene3D" id="3.40.50.300">
    <property type="entry name" value="P-loop containing nucleotide triphosphate hydrolases"/>
    <property type="match status" value="1"/>
</dbReference>
<protein>
    <submittedName>
        <fullName evidence="10">GTP-binding protein</fullName>
    </submittedName>
</protein>
<evidence type="ECO:0000256" key="7">
    <source>
        <dbReference type="SAM" id="MobiDB-lite"/>
    </source>
</evidence>
<evidence type="ECO:0000256" key="5">
    <source>
        <dbReference type="ARBA" id="ARBA00023134"/>
    </source>
</evidence>
<organism evidence="10">
    <name type="scientific">Anaerolinea thermolimosa</name>
    <dbReference type="NCBI Taxonomy" id="229919"/>
    <lineage>
        <taxon>Bacteria</taxon>
        <taxon>Bacillati</taxon>
        <taxon>Chloroflexota</taxon>
        <taxon>Anaerolineae</taxon>
        <taxon>Anaerolineales</taxon>
        <taxon>Anaerolineaceae</taxon>
        <taxon>Anaerolinea</taxon>
    </lineage>
</organism>
<dbReference type="AlphaFoldDB" id="A0A7C4KFU7"/>